<evidence type="ECO:0000256" key="5">
    <source>
        <dbReference type="ARBA" id="ARBA00023242"/>
    </source>
</evidence>
<keyword evidence="5" id="KW-0539">Nucleus</keyword>
<dbReference type="InterPro" id="IPR044808">
    <property type="entry name" value="ERF_plant"/>
</dbReference>
<evidence type="ECO:0000256" key="1">
    <source>
        <dbReference type="ARBA" id="ARBA00004123"/>
    </source>
</evidence>
<dbReference type="Proteomes" id="UP001634007">
    <property type="component" value="Unassembled WGS sequence"/>
</dbReference>
<organism evidence="8 9">
    <name type="scientific">Eucalyptus globulus</name>
    <name type="common">Tasmanian blue gum</name>
    <dbReference type="NCBI Taxonomy" id="34317"/>
    <lineage>
        <taxon>Eukaryota</taxon>
        <taxon>Viridiplantae</taxon>
        <taxon>Streptophyta</taxon>
        <taxon>Embryophyta</taxon>
        <taxon>Tracheophyta</taxon>
        <taxon>Spermatophyta</taxon>
        <taxon>Magnoliopsida</taxon>
        <taxon>eudicotyledons</taxon>
        <taxon>Gunneridae</taxon>
        <taxon>Pentapetalae</taxon>
        <taxon>rosids</taxon>
        <taxon>malvids</taxon>
        <taxon>Myrtales</taxon>
        <taxon>Myrtaceae</taxon>
        <taxon>Myrtoideae</taxon>
        <taxon>Eucalypteae</taxon>
        <taxon>Eucalyptus</taxon>
    </lineage>
</organism>
<keyword evidence="2" id="KW-0805">Transcription regulation</keyword>
<dbReference type="SUPFAM" id="SSF54171">
    <property type="entry name" value="DNA-binding domain"/>
    <property type="match status" value="1"/>
</dbReference>
<keyword evidence="3" id="KW-0238">DNA-binding</keyword>
<evidence type="ECO:0000313" key="9">
    <source>
        <dbReference type="Proteomes" id="UP001634007"/>
    </source>
</evidence>
<comment type="subcellular location">
    <subcellularLocation>
        <location evidence="1">Nucleus</location>
    </subcellularLocation>
</comment>
<keyword evidence="4" id="KW-0804">Transcription</keyword>
<dbReference type="GO" id="GO:0003677">
    <property type="term" value="F:DNA binding"/>
    <property type="evidence" value="ECO:0007669"/>
    <property type="project" value="UniProtKB-KW"/>
</dbReference>
<dbReference type="PRINTS" id="PR00367">
    <property type="entry name" value="ETHRSPELEMNT"/>
</dbReference>
<keyword evidence="9" id="KW-1185">Reference proteome</keyword>
<dbReference type="PANTHER" id="PTHR31190:SF102">
    <property type="entry name" value="AP2_ERF DOMAIN-CONTAINING PROTEIN"/>
    <property type="match status" value="1"/>
</dbReference>
<dbReference type="FunFam" id="3.30.730.10:FF:000001">
    <property type="entry name" value="Ethylene-responsive transcription factor 2"/>
    <property type="match status" value="1"/>
</dbReference>
<comment type="similarity">
    <text evidence="6">Belongs to the AP2/ERF transcription factor family. ERF subfamily.</text>
</comment>
<protein>
    <recommendedName>
        <fullName evidence="7">AP2/ERF domain-containing protein</fullName>
    </recommendedName>
</protein>
<comment type="caution">
    <text evidence="8">The sequence shown here is derived from an EMBL/GenBank/DDBJ whole genome shotgun (WGS) entry which is preliminary data.</text>
</comment>
<dbReference type="Pfam" id="PF00847">
    <property type="entry name" value="AP2"/>
    <property type="match status" value="1"/>
</dbReference>
<accession>A0ABD3K165</accession>
<evidence type="ECO:0000259" key="7">
    <source>
        <dbReference type="PROSITE" id="PS51032"/>
    </source>
</evidence>
<feature type="domain" description="AP2/ERF" evidence="7">
    <location>
        <begin position="140"/>
        <end position="198"/>
    </location>
</feature>
<dbReference type="EMBL" id="JBJKBG010000007">
    <property type="protein sequence ID" value="KAL3729495.1"/>
    <property type="molecule type" value="Genomic_DNA"/>
</dbReference>
<proteinExistence type="inferred from homology"/>
<reference evidence="8 9" key="1">
    <citation type="submission" date="2024-11" db="EMBL/GenBank/DDBJ databases">
        <title>Chromosome-level genome assembly of Eucalyptus globulus Labill. provides insights into its genome evolution.</title>
        <authorList>
            <person name="Li X."/>
        </authorList>
    </citation>
    <scope>NUCLEOTIDE SEQUENCE [LARGE SCALE GENOMIC DNA]</scope>
    <source>
        <strain evidence="8">CL2024</strain>
        <tissue evidence="8">Fresh tender leaves</tissue>
    </source>
</reference>
<dbReference type="PANTHER" id="PTHR31190">
    <property type="entry name" value="DNA-BINDING DOMAIN"/>
    <property type="match status" value="1"/>
</dbReference>
<dbReference type="InterPro" id="IPR016177">
    <property type="entry name" value="DNA-bd_dom_sf"/>
</dbReference>
<sequence>MLQEIFNPLETDQFDAFKSICEHLFEDDDVSVNATLYAPISANTYSRSSSFSNLLLMERHMLVHGAMCDALNSRWAMPSASNQELDFEVVTIDYDSIGLASNQELHFEVMTDDYNSIGSATEKKLEMVEPEVQVSFEKTHYKGVRRRPWRKYAAEIRDPKKNGARIWLGTYKTPKDAALAYDRAAFKIRGSKAKLNFPHLIGTADYEPVRVSRKRLSTELSSPFSSSGDGLVTRTKKGKREVNVDAELDFQTPIPFPIMGTGFWNGDEQFVL</sequence>
<evidence type="ECO:0000256" key="4">
    <source>
        <dbReference type="ARBA" id="ARBA00023163"/>
    </source>
</evidence>
<evidence type="ECO:0000256" key="6">
    <source>
        <dbReference type="ARBA" id="ARBA00024343"/>
    </source>
</evidence>
<evidence type="ECO:0000256" key="2">
    <source>
        <dbReference type="ARBA" id="ARBA00023015"/>
    </source>
</evidence>
<gene>
    <name evidence="8" type="ORF">ACJRO7_026594</name>
</gene>
<evidence type="ECO:0000256" key="3">
    <source>
        <dbReference type="ARBA" id="ARBA00023125"/>
    </source>
</evidence>
<dbReference type="SMART" id="SM00380">
    <property type="entry name" value="AP2"/>
    <property type="match status" value="1"/>
</dbReference>
<dbReference type="PROSITE" id="PS51032">
    <property type="entry name" value="AP2_ERF"/>
    <property type="match status" value="1"/>
</dbReference>
<name>A0ABD3K165_EUCGL</name>
<dbReference type="GO" id="GO:0005634">
    <property type="term" value="C:nucleus"/>
    <property type="evidence" value="ECO:0007669"/>
    <property type="project" value="UniProtKB-SubCell"/>
</dbReference>
<dbReference type="InterPro" id="IPR036955">
    <property type="entry name" value="AP2/ERF_dom_sf"/>
</dbReference>
<dbReference type="AlphaFoldDB" id="A0ABD3K165"/>
<dbReference type="InterPro" id="IPR001471">
    <property type="entry name" value="AP2/ERF_dom"/>
</dbReference>
<dbReference type="CDD" id="cd00018">
    <property type="entry name" value="AP2"/>
    <property type="match status" value="1"/>
</dbReference>
<dbReference type="Gene3D" id="3.30.730.10">
    <property type="entry name" value="AP2/ERF domain"/>
    <property type="match status" value="1"/>
</dbReference>
<evidence type="ECO:0000313" key="8">
    <source>
        <dbReference type="EMBL" id="KAL3729495.1"/>
    </source>
</evidence>